<dbReference type="GO" id="GO:0016829">
    <property type="term" value="F:lyase activity"/>
    <property type="evidence" value="ECO:0007669"/>
    <property type="project" value="UniProtKB-KW"/>
</dbReference>
<dbReference type="InterPro" id="IPR012480">
    <property type="entry name" value="Hepar_II_III_C"/>
</dbReference>
<dbReference type="Proteomes" id="UP000319148">
    <property type="component" value="Unassembled WGS sequence"/>
</dbReference>
<protein>
    <submittedName>
        <fullName evidence="7">Uncharacterized protein</fullName>
    </submittedName>
</protein>
<evidence type="ECO:0000313" key="7">
    <source>
        <dbReference type="EMBL" id="TPD61443.1"/>
    </source>
</evidence>
<dbReference type="InterPro" id="IPR031680">
    <property type="entry name" value="Hepar_II_III_N"/>
</dbReference>
<dbReference type="AlphaFoldDB" id="A0A501PLY7"/>
<keyword evidence="3" id="KW-0574">Periplasm</keyword>
<keyword evidence="4" id="KW-0456">Lyase</keyword>
<dbReference type="PANTHER" id="PTHR39210">
    <property type="entry name" value="HEPARIN-SULFATE LYASE"/>
    <property type="match status" value="1"/>
</dbReference>
<dbReference type="GO" id="GO:0042597">
    <property type="term" value="C:periplasmic space"/>
    <property type="evidence" value="ECO:0007669"/>
    <property type="project" value="UniProtKB-SubCell"/>
</dbReference>
<dbReference type="OrthoDB" id="9787373at2"/>
<evidence type="ECO:0000313" key="8">
    <source>
        <dbReference type="Proteomes" id="UP000319148"/>
    </source>
</evidence>
<gene>
    <name evidence="7" type="ORF">FIV46_04330</name>
</gene>
<evidence type="ECO:0000259" key="5">
    <source>
        <dbReference type="Pfam" id="PF07940"/>
    </source>
</evidence>
<dbReference type="RefSeq" id="WP_139938789.1">
    <property type="nucleotide sequence ID" value="NZ_JBHSYP010000003.1"/>
</dbReference>
<evidence type="ECO:0000256" key="3">
    <source>
        <dbReference type="ARBA" id="ARBA00022764"/>
    </source>
</evidence>
<feature type="domain" description="Heparin-sulfate lyase N-terminal" evidence="6">
    <location>
        <begin position="137"/>
        <end position="302"/>
    </location>
</feature>
<evidence type="ECO:0000256" key="1">
    <source>
        <dbReference type="ARBA" id="ARBA00004418"/>
    </source>
</evidence>
<reference evidence="8" key="1">
    <citation type="submission" date="2019-06" db="EMBL/GenBank/DDBJ databases">
        <title>The complete genome of Emcibacter congregatus ZYLT.</title>
        <authorList>
            <person name="Zhao Z."/>
        </authorList>
    </citation>
    <scope>NUCLEOTIDE SEQUENCE [LARGE SCALE GENOMIC DNA]</scope>
    <source>
        <strain evidence="8">MCCC 1A06723</strain>
    </source>
</reference>
<dbReference type="Pfam" id="PF07940">
    <property type="entry name" value="Hepar_II_III_C"/>
    <property type="match status" value="1"/>
</dbReference>
<evidence type="ECO:0000256" key="4">
    <source>
        <dbReference type="ARBA" id="ARBA00023239"/>
    </source>
</evidence>
<organism evidence="7 8">
    <name type="scientific">Emcibacter nanhaiensis</name>
    <dbReference type="NCBI Taxonomy" id="1505037"/>
    <lineage>
        <taxon>Bacteria</taxon>
        <taxon>Pseudomonadati</taxon>
        <taxon>Pseudomonadota</taxon>
        <taxon>Alphaproteobacteria</taxon>
        <taxon>Emcibacterales</taxon>
        <taxon>Emcibacteraceae</taxon>
        <taxon>Emcibacter</taxon>
    </lineage>
</organism>
<dbReference type="Gene3D" id="2.70.98.70">
    <property type="match status" value="1"/>
</dbReference>
<sequence>MAELRRPSVRPFSAKMPARFKSAVRQAGQKTRYYDMRLKGKHPLRLLGTPRDPWQGTVAGGAHILARRFYCAGQVLRNPTHENGEWTPAEIWSADKLSDQWRDYLQSFAWLRDLNRAVDRLAARARAEELVSGWLDQFENWNEYAWRPDLAGRRIINWLAYAPLIMDTDDLVYRSRVLNGLARQARHLMHESSDFPPGPDRLLAISGLIQAGLYIPHGEDWLKRGISLLKRELADEVYPDGGVASRNPEDVLRLLKDLIMLRSACRGMGHKIPEELIAAMDRLAGLLRLLCHGDGRLALFNGASEGSEEDIRQTLEMAGVGRDMQLDALQAGFRRLQKGGTALVVDSGPPALPDISRNCHAGTLSFELSSHNQRIIVNCGSGAFYPREDGTDLFTISRITAAHSTLVLNNRNSSEILENGLIGAGPTVVSSRRIEERGDVLLECSHNGYEDRFGRKHWRLIYMNREGDDVRGEDILEATSSRVESLPFDIRFHLHPDVAASLLEGRNKIKLRLPSDEVWMFMSSGAEMSLEESLYLGAPGRLQRSRQIVLSNMAGSGDTTVKWAVKRIIDA</sequence>
<dbReference type="PANTHER" id="PTHR39210:SF1">
    <property type="entry name" value="HEPARIN-SULFATE LYASE"/>
    <property type="match status" value="1"/>
</dbReference>
<dbReference type="Pfam" id="PF16889">
    <property type="entry name" value="Hepar_II_III_N"/>
    <property type="match status" value="1"/>
</dbReference>
<proteinExistence type="predicted"/>
<name>A0A501PLY7_9PROT</name>
<keyword evidence="8" id="KW-1185">Reference proteome</keyword>
<evidence type="ECO:0000256" key="2">
    <source>
        <dbReference type="ARBA" id="ARBA00022729"/>
    </source>
</evidence>
<dbReference type="Gene3D" id="1.50.10.100">
    <property type="entry name" value="Chondroitin AC/alginate lyase"/>
    <property type="match status" value="1"/>
</dbReference>
<comment type="subcellular location">
    <subcellularLocation>
        <location evidence="1">Periplasm</location>
    </subcellularLocation>
</comment>
<dbReference type="EMBL" id="VFIY01000005">
    <property type="protein sequence ID" value="TPD61443.1"/>
    <property type="molecule type" value="Genomic_DNA"/>
</dbReference>
<evidence type="ECO:0000259" key="6">
    <source>
        <dbReference type="Pfam" id="PF16889"/>
    </source>
</evidence>
<keyword evidence="2" id="KW-0732">Signal</keyword>
<dbReference type="InterPro" id="IPR008929">
    <property type="entry name" value="Chondroitin_lyas"/>
</dbReference>
<accession>A0A501PLY7</accession>
<feature type="domain" description="Heparinase II/III-like C-terminal" evidence="5">
    <location>
        <begin position="327"/>
        <end position="564"/>
    </location>
</feature>
<comment type="caution">
    <text evidence="7">The sequence shown here is derived from an EMBL/GenBank/DDBJ whole genome shotgun (WGS) entry which is preliminary data.</text>
</comment>